<dbReference type="AlphaFoldDB" id="A0A9W9ZZJ5"/>
<evidence type="ECO:0000313" key="3">
    <source>
        <dbReference type="EMBL" id="KAJ7390008.1"/>
    </source>
</evidence>
<evidence type="ECO:0000313" key="4">
    <source>
        <dbReference type="Proteomes" id="UP001163046"/>
    </source>
</evidence>
<organism evidence="3 4">
    <name type="scientific">Desmophyllum pertusum</name>
    <dbReference type="NCBI Taxonomy" id="174260"/>
    <lineage>
        <taxon>Eukaryota</taxon>
        <taxon>Metazoa</taxon>
        <taxon>Cnidaria</taxon>
        <taxon>Anthozoa</taxon>
        <taxon>Hexacorallia</taxon>
        <taxon>Scleractinia</taxon>
        <taxon>Caryophylliina</taxon>
        <taxon>Caryophylliidae</taxon>
        <taxon>Desmophyllum</taxon>
    </lineage>
</organism>
<name>A0A9W9ZZJ5_9CNID</name>
<feature type="compositionally biased region" description="Pro residues" evidence="1">
    <location>
        <begin position="150"/>
        <end position="162"/>
    </location>
</feature>
<protein>
    <submittedName>
        <fullName evidence="3">Uncharacterized protein</fullName>
    </submittedName>
</protein>
<keyword evidence="2" id="KW-0732">Signal</keyword>
<evidence type="ECO:0000256" key="1">
    <source>
        <dbReference type="SAM" id="MobiDB-lite"/>
    </source>
</evidence>
<dbReference type="OrthoDB" id="10502863at2759"/>
<evidence type="ECO:0000256" key="2">
    <source>
        <dbReference type="SAM" id="SignalP"/>
    </source>
</evidence>
<keyword evidence="4" id="KW-1185">Reference proteome</keyword>
<feature type="chain" id="PRO_5040903072" evidence="2">
    <location>
        <begin position="25"/>
        <end position="175"/>
    </location>
</feature>
<feature type="signal peptide" evidence="2">
    <location>
        <begin position="1"/>
        <end position="24"/>
    </location>
</feature>
<gene>
    <name evidence="3" type="ORF">OS493_028070</name>
</gene>
<comment type="caution">
    <text evidence="3">The sequence shown here is derived from an EMBL/GenBank/DDBJ whole genome shotgun (WGS) entry which is preliminary data.</text>
</comment>
<sequence>MSAQKFLFAILLLISSAAVHKAFAGRIADKIREKRWYDGECVEEVLERSPECLQRICPHGEKGQAEIKMTPCSEIPKRCPKKIFDEEAACCPEKCVCGNGENMFLDGDTFTVDRDNEKWECKCKKDVHGVPVPRCREVFFVPTKKPFRPPPIFPPRPPPGLFPPAGSFPLETDAN</sequence>
<reference evidence="3" key="1">
    <citation type="submission" date="2023-01" db="EMBL/GenBank/DDBJ databases">
        <title>Genome assembly of the deep-sea coral Lophelia pertusa.</title>
        <authorList>
            <person name="Herrera S."/>
            <person name="Cordes E."/>
        </authorList>
    </citation>
    <scope>NUCLEOTIDE SEQUENCE</scope>
    <source>
        <strain evidence="3">USNM1676648</strain>
        <tissue evidence="3">Polyp</tissue>
    </source>
</reference>
<accession>A0A9W9ZZJ5</accession>
<feature type="region of interest" description="Disordered" evidence="1">
    <location>
        <begin position="150"/>
        <end position="175"/>
    </location>
</feature>
<dbReference type="EMBL" id="MU825422">
    <property type="protein sequence ID" value="KAJ7390008.1"/>
    <property type="molecule type" value="Genomic_DNA"/>
</dbReference>
<dbReference type="Proteomes" id="UP001163046">
    <property type="component" value="Unassembled WGS sequence"/>
</dbReference>
<proteinExistence type="predicted"/>
<feature type="compositionally biased region" description="Low complexity" evidence="1">
    <location>
        <begin position="163"/>
        <end position="175"/>
    </location>
</feature>